<feature type="region of interest" description="Disordered" evidence="6">
    <location>
        <begin position="45"/>
        <end position="68"/>
    </location>
</feature>
<evidence type="ECO:0000256" key="3">
    <source>
        <dbReference type="ARBA" id="ARBA00022729"/>
    </source>
</evidence>
<name>A0AAD5DV41_9CHLO</name>
<feature type="region of interest" description="Disordered" evidence="6">
    <location>
        <begin position="827"/>
        <end position="857"/>
    </location>
</feature>
<evidence type="ECO:0000256" key="7">
    <source>
        <dbReference type="SAM" id="SignalP"/>
    </source>
</evidence>
<dbReference type="Pfam" id="PF23722">
    <property type="entry name" value="Beta-sand_DEX1"/>
    <property type="match status" value="1"/>
</dbReference>
<feature type="region of interest" description="Disordered" evidence="6">
    <location>
        <begin position="356"/>
        <end position="399"/>
    </location>
</feature>
<organism evidence="9 10">
    <name type="scientific">Chlorella ohadii</name>
    <dbReference type="NCBI Taxonomy" id="2649997"/>
    <lineage>
        <taxon>Eukaryota</taxon>
        <taxon>Viridiplantae</taxon>
        <taxon>Chlorophyta</taxon>
        <taxon>core chlorophytes</taxon>
        <taxon>Trebouxiophyceae</taxon>
        <taxon>Chlorellales</taxon>
        <taxon>Chlorellaceae</taxon>
        <taxon>Chlorella clade</taxon>
        <taxon>Chlorella</taxon>
    </lineage>
</organism>
<keyword evidence="2" id="KW-0812">Transmembrane</keyword>
<evidence type="ECO:0000256" key="2">
    <source>
        <dbReference type="ARBA" id="ARBA00022692"/>
    </source>
</evidence>
<comment type="caution">
    <text evidence="9">The sequence shown here is derived from an EMBL/GenBank/DDBJ whole genome shotgun (WGS) entry which is preliminary data.</text>
</comment>
<evidence type="ECO:0000313" key="10">
    <source>
        <dbReference type="Proteomes" id="UP001205105"/>
    </source>
</evidence>
<evidence type="ECO:0000256" key="4">
    <source>
        <dbReference type="ARBA" id="ARBA00022989"/>
    </source>
</evidence>
<feature type="compositionally biased region" description="Low complexity" evidence="6">
    <location>
        <begin position="229"/>
        <end position="262"/>
    </location>
</feature>
<protein>
    <recommendedName>
        <fullName evidence="8">DEX1 C-terminal domain-containing protein</fullName>
    </recommendedName>
</protein>
<feature type="compositionally biased region" description="Basic and acidic residues" evidence="6">
    <location>
        <begin position="375"/>
        <end position="387"/>
    </location>
</feature>
<dbReference type="InterPro" id="IPR056376">
    <property type="entry name" value="DEX1_C"/>
</dbReference>
<keyword evidence="3 7" id="KW-0732">Signal</keyword>
<dbReference type="EMBL" id="JADXDR010000043">
    <property type="protein sequence ID" value="KAI7843053.1"/>
    <property type="molecule type" value="Genomic_DNA"/>
</dbReference>
<dbReference type="InterPro" id="IPR045232">
    <property type="entry name" value="FAM234"/>
</dbReference>
<reference evidence="9" key="1">
    <citation type="submission" date="2020-11" db="EMBL/GenBank/DDBJ databases">
        <title>Chlorella ohadii genome sequencing and assembly.</title>
        <authorList>
            <person name="Murik O."/>
            <person name="Treves H."/>
            <person name="Kedem I."/>
            <person name="Shotland Y."/>
            <person name="Kaplan A."/>
        </authorList>
    </citation>
    <scope>NUCLEOTIDE SEQUENCE</scope>
    <source>
        <strain evidence="9">1</strain>
    </source>
</reference>
<feature type="region of interest" description="Disordered" evidence="6">
    <location>
        <begin position="291"/>
        <end position="313"/>
    </location>
</feature>
<dbReference type="SUPFAM" id="SSF69318">
    <property type="entry name" value="Integrin alpha N-terminal domain"/>
    <property type="match status" value="1"/>
</dbReference>
<dbReference type="InterPro" id="IPR013517">
    <property type="entry name" value="FG-GAP"/>
</dbReference>
<evidence type="ECO:0000313" key="9">
    <source>
        <dbReference type="EMBL" id="KAI7843053.1"/>
    </source>
</evidence>
<comment type="subcellular location">
    <subcellularLocation>
        <location evidence="1">Membrane</location>
        <topology evidence="1">Single-pass membrane protein</topology>
    </subcellularLocation>
</comment>
<evidence type="ECO:0000259" key="8">
    <source>
        <dbReference type="Pfam" id="PF23722"/>
    </source>
</evidence>
<evidence type="ECO:0000256" key="6">
    <source>
        <dbReference type="SAM" id="MobiDB-lite"/>
    </source>
</evidence>
<feature type="domain" description="DEX1 C-terminal" evidence="8">
    <location>
        <begin position="780"/>
        <end position="929"/>
    </location>
</feature>
<gene>
    <name evidence="9" type="ORF">COHA_003227</name>
</gene>
<dbReference type="PANTHER" id="PTHR21419">
    <property type="match status" value="1"/>
</dbReference>
<feature type="region of interest" description="Disordered" evidence="6">
    <location>
        <begin position="210"/>
        <end position="262"/>
    </location>
</feature>
<dbReference type="Gene3D" id="2.130.10.10">
    <property type="entry name" value="YVTN repeat-like/Quinoprotein amine dehydrogenase"/>
    <property type="match status" value="1"/>
</dbReference>
<feature type="compositionally biased region" description="Basic and acidic residues" evidence="6">
    <location>
        <begin position="46"/>
        <end position="60"/>
    </location>
</feature>
<dbReference type="InterPro" id="IPR028994">
    <property type="entry name" value="Integrin_alpha_N"/>
</dbReference>
<dbReference type="AlphaFoldDB" id="A0AAD5DV41"/>
<keyword evidence="5" id="KW-0472">Membrane</keyword>
<feature type="signal peptide" evidence="7">
    <location>
        <begin position="1"/>
        <end position="24"/>
    </location>
</feature>
<sequence length="964" mass="104541">MARRSSVLPAALALLLALQPLAQAQLSKPVAHDSNMKEATAGNKFLQREASRDARAEHGQPEQPDEEIEDMCPQDIALKWHAEAGSGIYATPLITDLFSDGKKDIVVPAFQHHLEVFEGRDGAKAPGFEAFHASSAHTSPLLYDIDLDGVPDIVLATYDGEIMFYKDTGEEAAVRLTVPRLRVRRDWHQGLNPDAVDHTMPDVGTKEFKEELRKKAEQENGVAGGGAKQAGATQQAKPQQQQQQQAQQQANPQQQQQQQQAQAQGQQQAKPQQQAQQQQQQGQAQAQQQQAAATNQQAANAGQQAGGGQQGVDRMDAKVWQEQGWKQRAAGVEEGARLTEEAADSFNELFGEGKGEGAAAAVNEDEVGHRVQIGRRPDPRLPDDLKNEQPQGTDGEDGVDAYSQEMYAQMAERARMWQDDFYHQRAHGTDGQAQAQVGGAPPNPFVYVDAHILATPAIADLDGDGAEELVVAVSYFYDRQYYEKEENRMELGTDLDIGKYVASGVVAFDLHRRTIKWSQHLDLSTDYTSFKAYAYSAPTLADIDGDGKLEVILGTSMGFLYVLDSNGLTRPGFPLQMGDIQAQVVVADVNNDGKLELVAGDSRGNLAAFTAEGKEVWETHLQSQIHTTPVFGDVDGDGELELVVATYSGHVHVLQASTGRNTRMAFPFRTFGRIMAPPLLTKLDDPKEQGLQIVVTAFDGFLYVIDGASGCADSLDLGETSYAQVLADDLDGNGKLDLLVATANGNLYCIATSAAYHPMKSWPQQHVGGGTFTARWGWEGVYVTTESRKPRDVRGHVLPLRFKVIDNRPALAGAAAAQAAAEAAAGKKAGKSGKEADDEEAAVGAKRDKRKPPAGRGPYKVAIMLTGVGAKEMNAGDHPVIGMADILNNTGAFTMEIPCPRSRSTATIRVEMRDESRLLFVDEFSLSFHIHFYRLLKWLIAAPFAAAAAALLAYTRDLGEALPA</sequence>
<dbReference type="GO" id="GO:0016020">
    <property type="term" value="C:membrane"/>
    <property type="evidence" value="ECO:0007669"/>
    <property type="project" value="UniProtKB-SubCell"/>
</dbReference>
<proteinExistence type="predicted"/>
<keyword evidence="4" id="KW-1133">Transmembrane helix</keyword>
<feature type="compositionally biased region" description="Low complexity" evidence="6">
    <location>
        <begin position="291"/>
        <end position="303"/>
    </location>
</feature>
<keyword evidence="10" id="KW-1185">Reference proteome</keyword>
<evidence type="ECO:0000256" key="5">
    <source>
        <dbReference type="ARBA" id="ARBA00023136"/>
    </source>
</evidence>
<feature type="chain" id="PRO_5042042199" description="DEX1 C-terminal domain-containing protein" evidence="7">
    <location>
        <begin position="25"/>
        <end position="964"/>
    </location>
</feature>
<dbReference type="PANTHER" id="PTHR21419:SF23">
    <property type="entry name" value="PROTEIN DEFECTIVE IN EXINE FORMATION 1"/>
    <property type="match status" value="1"/>
</dbReference>
<evidence type="ECO:0000256" key="1">
    <source>
        <dbReference type="ARBA" id="ARBA00004167"/>
    </source>
</evidence>
<accession>A0AAD5DV41</accession>
<dbReference type="Pfam" id="PF13517">
    <property type="entry name" value="FG-GAP_3"/>
    <property type="match status" value="1"/>
</dbReference>
<dbReference type="InterPro" id="IPR015943">
    <property type="entry name" value="WD40/YVTN_repeat-like_dom_sf"/>
</dbReference>
<dbReference type="Proteomes" id="UP001205105">
    <property type="component" value="Unassembled WGS sequence"/>
</dbReference>